<feature type="modified residue" description="4-aspartylphosphate" evidence="2">
    <location>
        <position position="51"/>
    </location>
</feature>
<reference evidence="4 5" key="2">
    <citation type="submission" date="2015-10" db="EMBL/GenBank/DDBJ databases">
        <title>Draft Genome Sequence of Prosthecomicrobium hirschii ATCC 27832.</title>
        <authorList>
            <person name="Daniel J."/>
            <person name="Givan S.A."/>
            <person name="Brun Y.V."/>
            <person name="Brown P.J."/>
        </authorList>
    </citation>
    <scope>NUCLEOTIDE SEQUENCE [LARGE SCALE GENOMIC DNA]</scope>
    <source>
        <strain evidence="4 5">16</strain>
    </source>
</reference>
<dbReference type="Proteomes" id="UP000048984">
    <property type="component" value="Unassembled WGS sequence"/>
</dbReference>
<evidence type="ECO:0000313" key="4">
    <source>
        <dbReference type="EMBL" id="KPL52445.1"/>
    </source>
</evidence>
<evidence type="ECO:0000313" key="5">
    <source>
        <dbReference type="Proteomes" id="UP000048984"/>
    </source>
</evidence>
<dbReference type="PANTHER" id="PTHR44591:SF25">
    <property type="entry name" value="CHEMOTAXIS TWO-COMPONENT RESPONSE REGULATOR"/>
    <property type="match status" value="1"/>
</dbReference>
<protein>
    <recommendedName>
        <fullName evidence="3">Response regulatory domain-containing protein</fullName>
    </recommendedName>
</protein>
<reference evidence="4 5" key="1">
    <citation type="submission" date="2015-09" db="EMBL/GenBank/DDBJ databases">
        <authorList>
            <person name="Jackson K.R."/>
            <person name="Lunt B.L."/>
            <person name="Fisher J.N.B."/>
            <person name="Gardner A.V."/>
            <person name="Bailey M.E."/>
            <person name="Deus L.M."/>
            <person name="Earl A.S."/>
            <person name="Gibby P.D."/>
            <person name="Hartmann K.A."/>
            <person name="Liu J.E."/>
            <person name="Manci A.M."/>
            <person name="Nielsen D.A."/>
            <person name="Solomon M.B."/>
            <person name="Breakwell D.P."/>
            <person name="Burnett S.H."/>
            <person name="Grose J.H."/>
        </authorList>
    </citation>
    <scope>NUCLEOTIDE SEQUENCE [LARGE SCALE GENOMIC DNA]</scope>
    <source>
        <strain evidence="4 5">16</strain>
    </source>
</reference>
<evidence type="ECO:0000256" key="1">
    <source>
        <dbReference type="ARBA" id="ARBA00022553"/>
    </source>
</evidence>
<dbReference type="PANTHER" id="PTHR44591">
    <property type="entry name" value="STRESS RESPONSE REGULATOR PROTEIN 1"/>
    <property type="match status" value="1"/>
</dbReference>
<dbReference type="SMART" id="SM00448">
    <property type="entry name" value="REC"/>
    <property type="match status" value="1"/>
</dbReference>
<sequence length="112" mass="12139">MVIYIVEDDPGVSDSLRFLLQAMGHAVSAYDDAETFLVEAEPQPQDVLIIDLGLPGMSGAEAIREVTGRGWSPRIICITGQAQKTIDESLRDMPSTQVLRKPLSGETIVALL</sequence>
<keyword evidence="5" id="KW-1185">Reference proteome</keyword>
<dbReference type="PROSITE" id="PS50110">
    <property type="entry name" value="RESPONSE_REGULATORY"/>
    <property type="match status" value="1"/>
</dbReference>
<evidence type="ECO:0000256" key="2">
    <source>
        <dbReference type="PROSITE-ProRule" id="PRU00169"/>
    </source>
</evidence>
<organism evidence="4 5">
    <name type="scientific">Prosthecodimorpha hirschii</name>
    <dbReference type="NCBI Taxonomy" id="665126"/>
    <lineage>
        <taxon>Bacteria</taxon>
        <taxon>Pseudomonadati</taxon>
        <taxon>Pseudomonadota</taxon>
        <taxon>Alphaproteobacteria</taxon>
        <taxon>Hyphomicrobiales</taxon>
        <taxon>Ancalomicrobiaceae</taxon>
        <taxon>Prosthecodimorpha</taxon>
    </lineage>
</organism>
<keyword evidence="1 2" id="KW-0597">Phosphoprotein</keyword>
<dbReference type="InterPro" id="IPR011006">
    <property type="entry name" value="CheY-like_superfamily"/>
</dbReference>
<evidence type="ECO:0000259" key="3">
    <source>
        <dbReference type="PROSITE" id="PS50110"/>
    </source>
</evidence>
<dbReference type="AlphaFoldDB" id="A0A0P6VMC6"/>
<dbReference type="GO" id="GO:0000160">
    <property type="term" value="P:phosphorelay signal transduction system"/>
    <property type="evidence" value="ECO:0007669"/>
    <property type="project" value="InterPro"/>
</dbReference>
<accession>A0A0P6VMC6</accession>
<gene>
    <name evidence="4" type="ORF">ABB55_09600</name>
</gene>
<comment type="caution">
    <text evidence="4">The sequence shown here is derived from an EMBL/GenBank/DDBJ whole genome shotgun (WGS) entry which is preliminary data.</text>
</comment>
<dbReference type="Pfam" id="PF00072">
    <property type="entry name" value="Response_reg"/>
    <property type="match status" value="1"/>
</dbReference>
<dbReference type="EMBL" id="LJYW01000001">
    <property type="protein sequence ID" value="KPL52445.1"/>
    <property type="molecule type" value="Genomic_DNA"/>
</dbReference>
<dbReference type="InterPro" id="IPR001789">
    <property type="entry name" value="Sig_transdc_resp-reg_receiver"/>
</dbReference>
<feature type="domain" description="Response regulatory" evidence="3">
    <location>
        <begin position="2"/>
        <end position="112"/>
    </location>
</feature>
<name>A0A0P6VMC6_9HYPH</name>
<proteinExistence type="predicted"/>
<dbReference type="STRING" id="665126.ABB55_09600"/>
<dbReference type="RefSeq" id="WP_054358608.1">
    <property type="nucleotide sequence ID" value="NZ_JAPCYQ010000001.1"/>
</dbReference>
<dbReference type="InterPro" id="IPR050595">
    <property type="entry name" value="Bact_response_regulator"/>
</dbReference>
<dbReference type="SUPFAM" id="SSF52172">
    <property type="entry name" value="CheY-like"/>
    <property type="match status" value="1"/>
</dbReference>
<dbReference type="Gene3D" id="3.40.50.2300">
    <property type="match status" value="1"/>
</dbReference>